<dbReference type="SUPFAM" id="SSF53474">
    <property type="entry name" value="alpha/beta-Hydrolases"/>
    <property type="match status" value="1"/>
</dbReference>
<name>A0A919W6W3_9ACTN</name>
<evidence type="ECO:0000313" key="4">
    <source>
        <dbReference type="EMBL" id="GIM93723.1"/>
    </source>
</evidence>
<evidence type="ECO:0000256" key="1">
    <source>
        <dbReference type="ARBA" id="ARBA00008645"/>
    </source>
</evidence>
<evidence type="ECO:0000313" key="5">
    <source>
        <dbReference type="Proteomes" id="UP000677082"/>
    </source>
</evidence>
<keyword evidence="2" id="KW-0378">Hydrolase</keyword>
<reference evidence="4 5" key="1">
    <citation type="submission" date="2021-03" db="EMBL/GenBank/DDBJ databases">
        <title>Whole genome shotgun sequence of Actinoplanes toevensis NBRC 105298.</title>
        <authorList>
            <person name="Komaki H."/>
            <person name="Tamura T."/>
        </authorList>
    </citation>
    <scope>NUCLEOTIDE SEQUENCE [LARGE SCALE GENOMIC DNA]</scope>
    <source>
        <strain evidence="4 5">NBRC 105298</strain>
    </source>
</reference>
<organism evidence="4 5">
    <name type="scientific">Paractinoplanes toevensis</name>
    <dbReference type="NCBI Taxonomy" id="571911"/>
    <lineage>
        <taxon>Bacteria</taxon>
        <taxon>Bacillati</taxon>
        <taxon>Actinomycetota</taxon>
        <taxon>Actinomycetes</taxon>
        <taxon>Micromonosporales</taxon>
        <taxon>Micromonosporaceae</taxon>
        <taxon>Paractinoplanes</taxon>
    </lineage>
</organism>
<protein>
    <recommendedName>
        <fullName evidence="3">Serine aminopeptidase S33 domain-containing protein</fullName>
    </recommendedName>
</protein>
<accession>A0A919W6W3</accession>
<dbReference type="InterPro" id="IPR022742">
    <property type="entry name" value="Hydrolase_4"/>
</dbReference>
<feature type="domain" description="Serine aminopeptidase S33" evidence="3">
    <location>
        <begin position="41"/>
        <end position="235"/>
    </location>
</feature>
<dbReference type="Proteomes" id="UP000677082">
    <property type="component" value="Unassembled WGS sequence"/>
</dbReference>
<dbReference type="RefSeq" id="WP_213009528.1">
    <property type="nucleotide sequence ID" value="NZ_BOQN01000070.1"/>
</dbReference>
<dbReference type="Pfam" id="PF12146">
    <property type="entry name" value="Hydrolase_4"/>
    <property type="match status" value="1"/>
</dbReference>
<gene>
    <name evidence="4" type="ORF">Ato02nite_055160</name>
</gene>
<evidence type="ECO:0000259" key="3">
    <source>
        <dbReference type="Pfam" id="PF12146"/>
    </source>
</evidence>
<dbReference type="EMBL" id="BOQN01000070">
    <property type="protein sequence ID" value="GIM93723.1"/>
    <property type="molecule type" value="Genomic_DNA"/>
</dbReference>
<dbReference type="GO" id="GO:0052689">
    <property type="term" value="F:carboxylic ester hydrolase activity"/>
    <property type="evidence" value="ECO:0007669"/>
    <property type="project" value="UniProtKB-ARBA"/>
</dbReference>
<dbReference type="PANTHER" id="PTHR22946">
    <property type="entry name" value="DIENELACTONE HYDROLASE DOMAIN-CONTAINING PROTEIN-RELATED"/>
    <property type="match status" value="1"/>
</dbReference>
<dbReference type="Gene3D" id="3.40.50.1820">
    <property type="entry name" value="alpha/beta hydrolase"/>
    <property type="match status" value="1"/>
</dbReference>
<dbReference type="PANTHER" id="PTHR22946:SF9">
    <property type="entry name" value="POLYKETIDE TRANSFERASE AF380"/>
    <property type="match status" value="1"/>
</dbReference>
<dbReference type="InterPro" id="IPR029058">
    <property type="entry name" value="AB_hydrolase_fold"/>
</dbReference>
<evidence type="ECO:0000256" key="2">
    <source>
        <dbReference type="ARBA" id="ARBA00022801"/>
    </source>
</evidence>
<dbReference type="InterPro" id="IPR050261">
    <property type="entry name" value="FrsA_esterase"/>
</dbReference>
<comment type="similarity">
    <text evidence="1">Belongs to the AB hydrolase superfamily.</text>
</comment>
<comment type="caution">
    <text evidence="4">The sequence shown here is derived from an EMBL/GenBank/DDBJ whole genome shotgun (WGS) entry which is preliminary data.</text>
</comment>
<dbReference type="AlphaFoldDB" id="A0A919W6W3"/>
<sequence length="265" mass="27529">MTGDFPDSLRPAASTPAVTFASGGEQLLGLLHLPAGPGPFPVVVLLHGFPGNERNFDLAQALRRAGYAAVVFHYRGSWGVGGAWSWQHVLDDAAAVVEQVRADPRFDPARVAVAGHSVGGFAALHTAAADPSVGAVASLAGFDLAALAAATSADSDVRAEWVTAFDDELRPLRGTSGTALIAEAEAAGDTWRLPELAPALAGRPVLLIGASRDPLSVQAVHHDPLVAAYATARLEHHAFPTDHALSDHRLAAASTLIDFLNRNLA</sequence>
<keyword evidence="5" id="KW-1185">Reference proteome</keyword>
<proteinExistence type="inferred from homology"/>